<evidence type="ECO:0000256" key="1">
    <source>
        <dbReference type="ARBA" id="ARBA00022603"/>
    </source>
</evidence>
<dbReference type="PANTHER" id="PTHR43861:SF1">
    <property type="entry name" value="TRANS-ACONITATE 2-METHYLTRANSFERASE"/>
    <property type="match status" value="1"/>
</dbReference>
<dbReference type="SUPFAM" id="SSF158997">
    <property type="entry name" value="Trm112p-like"/>
    <property type="match status" value="1"/>
</dbReference>
<proteinExistence type="predicted"/>
<name>A0A0F9AP93_9ZZZZ</name>
<dbReference type="PANTHER" id="PTHR43861">
    <property type="entry name" value="TRANS-ACONITATE 2-METHYLTRANSFERASE-RELATED"/>
    <property type="match status" value="1"/>
</dbReference>
<dbReference type="GO" id="GO:0032259">
    <property type="term" value="P:methylation"/>
    <property type="evidence" value="ECO:0007669"/>
    <property type="project" value="UniProtKB-KW"/>
</dbReference>
<sequence length="408" mass="45795">MVTNSLSNTYNIDALNKAGILSCPKCHGPAKVEDEQVRCGGCDATYPVEQGIPVFGTRSDYWCNVPREEMRGLVEESQRSGDWEAAAEKLVPAYLDHMKPLYRGDAQYLWPLNGSSRVLDVGSMWGGVALSVARHCGELVALDKTFETLNFLRVRAAQMGLHNVRAVHSHATTLPFSEGSFDLVILNGVLEWIPYEPDWIFEAHWEGKWESAPGYTRTPDETQLEALRQILRVLKPDGVLYIAIENRYGLPYFYGFPDDHINVKLVPLLPRKLGDMLSRLRGKGEYRTYVYSPRQLEGLAKKAGFQRVQLYGTHPHYIKIKKAYPIEMAGKFLRETTMPMVHALPIALNHFITPLLPKSIAPLTPPSVLALCGKGPDPEALTPRILRMLKEAGVIDEPQNYWAVLAVN</sequence>
<feature type="non-terminal residue" evidence="4">
    <location>
        <position position="408"/>
    </location>
</feature>
<dbReference type="GO" id="GO:0008168">
    <property type="term" value="F:methyltransferase activity"/>
    <property type="evidence" value="ECO:0007669"/>
    <property type="project" value="UniProtKB-KW"/>
</dbReference>
<dbReference type="SUPFAM" id="SSF53335">
    <property type="entry name" value="S-adenosyl-L-methionine-dependent methyltransferases"/>
    <property type="match status" value="1"/>
</dbReference>
<comment type="caution">
    <text evidence="4">The sequence shown here is derived from an EMBL/GenBank/DDBJ whole genome shotgun (WGS) entry which is preliminary data.</text>
</comment>
<dbReference type="Pfam" id="PF13649">
    <property type="entry name" value="Methyltransf_25"/>
    <property type="match status" value="1"/>
</dbReference>
<keyword evidence="2" id="KW-0808">Transferase</keyword>
<dbReference type="InterPro" id="IPR029063">
    <property type="entry name" value="SAM-dependent_MTases_sf"/>
</dbReference>
<evidence type="ECO:0000259" key="3">
    <source>
        <dbReference type="Pfam" id="PF13649"/>
    </source>
</evidence>
<dbReference type="Gene3D" id="3.40.50.150">
    <property type="entry name" value="Vaccinia Virus protein VP39"/>
    <property type="match status" value="1"/>
</dbReference>
<dbReference type="InterPro" id="IPR041698">
    <property type="entry name" value="Methyltransf_25"/>
</dbReference>
<dbReference type="CDD" id="cd02440">
    <property type="entry name" value="AdoMet_MTases"/>
    <property type="match status" value="1"/>
</dbReference>
<dbReference type="AlphaFoldDB" id="A0A0F9AP93"/>
<organism evidence="4">
    <name type="scientific">marine sediment metagenome</name>
    <dbReference type="NCBI Taxonomy" id="412755"/>
    <lineage>
        <taxon>unclassified sequences</taxon>
        <taxon>metagenomes</taxon>
        <taxon>ecological metagenomes</taxon>
    </lineage>
</organism>
<dbReference type="Gene3D" id="2.20.25.10">
    <property type="match status" value="1"/>
</dbReference>
<gene>
    <name evidence="4" type="ORF">LCGC14_2546020</name>
</gene>
<evidence type="ECO:0000256" key="2">
    <source>
        <dbReference type="ARBA" id="ARBA00022679"/>
    </source>
</evidence>
<accession>A0A0F9AP93</accession>
<keyword evidence="1" id="KW-0489">Methyltransferase</keyword>
<reference evidence="4" key="1">
    <citation type="journal article" date="2015" name="Nature">
        <title>Complex archaea that bridge the gap between prokaryotes and eukaryotes.</title>
        <authorList>
            <person name="Spang A."/>
            <person name="Saw J.H."/>
            <person name="Jorgensen S.L."/>
            <person name="Zaremba-Niedzwiedzka K."/>
            <person name="Martijn J."/>
            <person name="Lind A.E."/>
            <person name="van Eijk R."/>
            <person name="Schleper C."/>
            <person name="Guy L."/>
            <person name="Ettema T.J."/>
        </authorList>
    </citation>
    <scope>NUCLEOTIDE SEQUENCE</scope>
</reference>
<protein>
    <recommendedName>
        <fullName evidence="3">Methyltransferase domain-containing protein</fullName>
    </recommendedName>
</protein>
<dbReference type="EMBL" id="LAZR01041661">
    <property type="protein sequence ID" value="KKL11419.1"/>
    <property type="molecule type" value="Genomic_DNA"/>
</dbReference>
<feature type="domain" description="Methyltransferase" evidence="3">
    <location>
        <begin position="118"/>
        <end position="195"/>
    </location>
</feature>
<evidence type="ECO:0000313" key="4">
    <source>
        <dbReference type="EMBL" id="KKL11419.1"/>
    </source>
</evidence>